<gene>
    <name evidence="7" type="ORF">GXP67_23365</name>
</gene>
<dbReference type="Pfam" id="PF00877">
    <property type="entry name" value="NLPC_P60"/>
    <property type="match status" value="1"/>
</dbReference>
<keyword evidence="8" id="KW-1185">Reference proteome</keyword>
<dbReference type="PROSITE" id="PS51781">
    <property type="entry name" value="SH3B"/>
    <property type="match status" value="1"/>
</dbReference>
<accession>A0A6C0GMU9</accession>
<dbReference type="RefSeq" id="WP_162445357.1">
    <property type="nucleotide sequence ID" value="NZ_CP048222.1"/>
</dbReference>
<dbReference type="SUPFAM" id="SSF54001">
    <property type="entry name" value="Cysteine proteinases"/>
    <property type="match status" value="1"/>
</dbReference>
<proteinExistence type="inferred from homology"/>
<evidence type="ECO:0000256" key="2">
    <source>
        <dbReference type="ARBA" id="ARBA00022670"/>
    </source>
</evidence>
<protein>
    <submittedName>
        <fullName evidence="7">C40 family peptidase</fullName>
    </submittedName>
</protein>
<dbReference type="PANTHER" id="PTHR47053">
    <property type="entry name" value="MUREIN DD-ENDOPEPTIDASE MEPH-RELATED"/>
    <property type="match status" value="1"/>
</dbReference>
<dbReference type="Gene3D" id="3.90.1720.10">
    <property type="entry name" value="endopeptidase domain like (from Nostoc punctiforme)"/>
    <property type="match status" value="1"/>
</dbReference>
<dbReference type="AlphaFoldDB" id="A0A6C0GMU9"/>
<evidence type="ECO:0000259" key="6">
    <source>
        <dbReference type="PROSITE" id="PS51935"/>
    </source>
</evidence>
<sequence length="394" mass="43491">MNRIILIGCTLLLVSACRSGKNMASHESIKRMVTSVKQEYAPDKRVAIFKVEASGKKNNVILKGETNLPEAKTKLIQALQEQNVSFQDSIHMLPAPIIGDKTYGVVSISVANIRSEPEHSSELATQAILGTPLKVLNKVGYWYQVQTPDDYISWVDEGGIQLMNKQEFTAWQNTEKLIYLNLYGVSFTEPTLQGQPVSDLVSGNVLQLKEETGDYYKIGYPDGREGYIPKSAAKPYASWVASIQASENSLVSTAKQLMGIPYLWGGTSLKGVDCSGFTKTVYFLNGMVLPRDASQQVHTGDAIDTSHGFEQLKPGDLLFFGKPATSNSSEKVIHVGMWIGNNEFIHSSGKVRISSIDKNASNFDESNTKRFLRAKRILNTTNGDILHLQSAKLY</sequence>
<evidence type="ECO:0000313" key="7">
    <source>
        <dbReference type="EMBL" id="QHT69368.1"/>
    </source>
</evidence>
<reference evidence="7 8" key="1">
    <citation type="submission" date="2020-01" db="EMBL/GenBank/DDBJ databases">
        <authorList>
            <person name="Kim M.K."/>
        </authorList>
    </citation>
    <scope>NUCLEOTIDE SEQUENCE [LARGE SCALE GENOMIC DNA]</scope>
    <source>
        <strain evidence="7 8">172606-1</strain>
    </source>
</reference>
<dbReference type="EMBL" id="CP048222">
    <property type="protein sequence ID" value="QHT69368.1"/>
    <property type="molecule type" value="Genomic_DNA"/>
</dbReference>
<name>A0A6C0GMU9_9BACT</name>
<evidence type="ECO:0000256" key="3">
    <source>
        <dbReference type="ARBA" id="ARBA00022801"/>
    </source>
</evidence>
<dbReference type="PANTHER" id="PTHR47053:SF1">
    <property type="entry name" value="MUREIN DD-ENDOPEPTIDASE MEPH-RELATED"/>
    <property type="match status" value="1"/>
</dbReference>
<evidence type="ECO:0000259" key="5">
    <source>
        <dbReference type="PROSITE" id="PS51781"/>
    </source>
</evidence>
<keyword evidence="2" id="KW-0645">Protease</keyword>
<evidence type="ECO:0000256" key="1">
    <source>
        <dbReference type="ARBA" id="ARBA00007074"/>
    </source>
</evidence>
<dbReference type="SUPFAM" id="SSF82057">
    <property type="entry name" value="Prokaryotic SH3-related domain"/>
    <property type="match status" value="1"/>
</dbReference>
<dbReference type="Proteomes" id="UP000480178">
    <property type="component" value="Chromosome"/>
</dbReference>
<dbReference type="KEGG" id="rhoz:GXP67_23365"/>
<dbReference type="InterPro" id="IPR000064">
    <property type="entry name" value="NLP_P60_dom"/>
</dbReference>
<dbReference type="GO" id="GO:0006508">
    <property type="term" value="P:proteolysis"/>
    <property type="evidence" value="ECO:0007669"/>
    <property type="project" value="UniProtKB-KW"/>
</dbReference>
<dbReference type="Pfam" id="PF08239">
    <property type="entry name" value="SH3_3"/>
    <property type="match status" value="1"/>
</dbReference>
<evidence type="ECO:0000313" key="8">
    <source>
        <dbReference type="Proteomes" id="UP000480178"/>
    </source>
</evidence>
<dbReference type="InterPro" id="IPR003646">
    <property type="entry name" value="SH3-like_bac-type"/>
</dbReference>
<dbReference type="PROSITE" id="PS51935">
    <property type="entry name" value="NLPC_P60"/>
    <property type="match status" value="1"/>
</dbReference>
<feature type="domain" description="SH3b" evidence="5">
    <location>
        <begin position="101"/>
        <end position="164"/>
    </location>
</feature>
<keyword evidence="4" id="KW-0788">Thiol protease</keyword>
<organism evidence="7 8">
    <name type="scientific">Rhodocytophaga rosea</name>
    <dbReference type="NCBI Taxonomy" id="2704465"/>
    <lineage>
        <taxon>Bacteria</taxon>
        <taxon>Pseudomonadati</taxon>
        <taxon>Bacteroidota</taxon>
        <taxon>Cytophagia</taxon>
        <taxon>Cytophagales</taxon>
        <taxon>Rhodocytophagaceae</taxon>
        <taxon>Rhodocytophaga</taxon>
    </lineage>
</organism>
<dbReference type="Pfam" id="PF18348">
    <property type="entry name" value="SH3_16"/>
    <property type="match status" value="1"/>
</dbReference>
<dbReference type="GO" id="GO:0008234">
    <property type="term" value="F:cysteine-type peptidase activity"/>
    <property type="evidence" value="ECO:0007669"/>
    <property type="project" value="UniProtKB-KW"/>
</dbReference>
<comment type="similarity">
    <text evidence="1">Belongs to the peptidase C40 family.</text>
</comment>
<dbReference type="PROSITE" id="PS51257">
    <property type="entry name" value="PROKAR_LIPOPROTEIN"/>
    <property type="match status" value="1"/>
</dbReference>
<dbReference type="InterPro" id="IPR041382">
    <property type="entry name" value="SH3_16"/>
</dbReference>
<dbReference type="InterPro" id="IPR038765">
    <property type="entry name" value="Papain-like_cys_pep_sf"/>
</dbReference>
<evidence type="ECO:0000256" key="4">
    <source>
        <dbReference type="ARBA" id="ARBA00022807"/>
    </source>
</evidence>
<dbReference type="Gene3D" id="2.30.30.40">
    <property type="entry name" value="SH3 Domains"/>
    <property type="match status" value="2"/>
</dbReference>
<dbReference type="InterPro" id="IPR051202">
    <property type="entry name" value="Peptidase_C40"/>
</dbReference>
<keyword evidence="3" id="KW-0378">Hydrolase</keyword>
<feature type="domain" description="NlpC/P60" evidence="6">
    <location>
        <begin position="244"/>
        <end position="378"/>
    </location>
</feature>